<feature type="chain" id="PRO_5019443644" description="NlpC/P60 domain-containing protein" evidence="6">
    <location>
        <begin position="42"/>
        <end position="247"/>
    </location>
</feature>
<evidence type="ECO:0000256" key="6">
    <source>
        <dbReference type="SAM" id="SignalP"/>
    </source>
</evidence>
<dbReference type="Pfam" id="PF00877">
    <property type="entry name" value="NLPC_P60"/>
    <property type="match status" value="1"/>
</dbReference>
<gene>
    <name evidence="8" type="ORF">KCTCHS21_36240</name>
</gene>
<dbReference type="KEGG" id="cohn:KCTCHS21_36240"/>
<reference evidence="8 9" key="1">
    <citation type="submission" date="2019-01" db="EMBL/GenBank/DDBJ databases">
        <title>Complete genome sequence of Cohnella hallensis HS21 isolated from Korean fir (Abies koreana) rhizospheric soil.</title>
        <authorList>
            <person name="Jiang L."/>
            <person name="Kang S.W."/>
            <person name="Kim S."/>
            <person name="Jung J."/>
            <person name="Kim C.Y."/>
            <person name="Kim D.H."/>
            <person name="Kim S.W."/>
            <person name="Lee J."/>
        </authorList>
    </citation>
    <scope>NUCLEOTIDE SEQUENCE [LARGE SCALE GENOMIC DNA]</scope>
    <source>
        <strain evidence="8 9">HS21</strain>
    </source>
</reference>
<dbReference type="PROSITE" id="PS51935">
    <property type="entry name" value="NLPC_P60"/>
    <property type="match status" value="1"/>
</dbReference>
<dbReference type="EMBL" id="AP019400">
    <property type="protein sequence ID" value="BBI34225.1"/>
    <property type="molecule type" value="Genomic_DNA"/>
</dbReference>
<evidence type="ECO:0000256" key="1">
    <source>
        <dbReference type="ARBA" id="ARBA00007074"/>
    </source>
</evidence>
<dbReference type="Gene3D" id="3.90.1720.10">
    <property type="entry name" value="endopeptidase domain like (from Nostoc punctiforme)"/>
    <property type="match status" value="1"/>
</dbReference>
<evidence type="ECO:0000256" key="3">
    <source>
        <dbReference type="ARBA" id="ARBA00022801"/>
    </source>
</evidence>
<evidence type="ECO:0000256" key="5">
    <source>
        <dbReference type="SAM" id="MobiDB-lite"/>
    </source>
</evidence>
<comment type="similarity">
    <text evidence="1">Belongs to the peptidase C40 family.</text>
</comment>
<feature type="domain" description="NlpC/P60" evidence="7">
    <location>
        <begin position="47"/>
        <end position="172"/>
    </location>
</feature>
<accession>A0A3T1D847</accession>
<protein>
    <recommendedName>
        <fullName evidence="7">NlpC/P60 domain-containing protein</fullName>
    </recommendedName>
</protein>
<keyword evidence="3" id="KW-0378">Hydrolase</keyword>
<proteinExistence type="inferred from homology"/>
<evidence type="ECO:0000256" key="4">
    <source>
        <dbReference type="ARBA" id="ARBA00022807"/>
    </source>
</evidence>
<feature type="compositionally biased region" description="Low complexity" evidence="5">
    <location>
        <begin position="208"/>
        <end position="219"/>
    </location>
</feature>
<dbReference type="RefSeq" id="WP_179952621.1">
    <property type="nucleotide sequence ID" value="NZ_AP019400.1"/>
</dbReference>
<evidence type="ECO:0000313" key="9">
    <source>
        <dbReference type="Proteomes" id="UP000289856"/>
    </source>
</evidence>
<evidence type="ECO:0000256" key="2">
    <source>
        <dbReference type="ARBA" id="ARBA00022670"/>
    </source>
</evidence>
<name>A0A3T1D847_9BACL</name>
<dbReference type="PANTHER" id="PTHR47053:SF1">
    <property type="entry name" value="MUREIN DD-ENDOPEPTIDASE MEPH-RELATED"/>
    <property type="match status" value="1"/>
</dbReference>
<evidence type="ECO:0000313" key="8">
    <source>
        <dbReference type="EMBL" id="BBI34225.1"/>
    </source>
</evidence>
<keyword evidence="6" id="KW-0732">Signal</keyword>
<dbReference type="AlphaFoldDB" id="A0A3T1D847"/>
<feature type="region of interest" description="Disordered" evidence="5">
    <location>
        <begin position="199"/>
        <end position="247"/>
    </location>
</feature>
<dbReference type="InterPro" id="IPR000064">
    <property type="entry name" value="NLP_P60_dom"/>
</dbReference>
<sequence length="247" mass="26885">MNHINYIPKSRVGKLLIGTALSLTVALSAGTLLSSTQTAYAATSTKSSTADNVIALGKKYIGVNYKFGAQANSTSTFDCSSFTQYVFKQNGISIPRSSKQQSKAGTYVSRAQLQPGDLVFSDTNRDGVINHVSIYIGNDQLLHTYRVGIGVTISKFSGSAWDKTYVTARRVIPSNGQPEIVNPPVVTPPVVKPPVDTSPVVTPPVVKPPVDTSPVVTQPKPDKKPDHQPWYQRPSHDNDNKNNNWFW</sequence>
<dbReference type="Proteomes" id="UP000289856">
    <property type="component" value="Chromosome"/>
</dbReference>
<keyword evidence="2" id="KW-0645">Protease</keyword>
<dbReference type="GO" id="GO:0008234">
    <property type="term" value="F:cysteine-type peptidase activity"/>
    <property type="evidence" value="ECO:0007669"/>
    <property type="project" value="UniProtKB-KW"/>
</dbReference>
<dbReference type="InterPro" id="IPR051202">
    <property type="entry name" value="Peptidase_C40"/>
</dbReference>
<dbReference type="SUPFAM" id="SSF54001">
    <property type="entry name" value="Cysteine proteinases"/>
    <property type="match status" value="1"/>
</dbReference>
<dbReference type="InterPro" id="IPR038765">
    <property type="entry name" value="Papain-like_cys_pep_sf"/>
</dbReference>
<feature type="signal peptide" evidence="6">
    <location>
        <begin position="1"/>
        <end position="41"/>
    </location>
</feature>
<keyword evidence="9" id="KW-1185">Reference proteome</keyword>
<dbReference type="PANTHER" id="PTHR47053">
    <property type="entry name" value="MUREIN DD-ENDOPEPTIDASE MEPH-RELATED"/>
    <property type="match status" value="1"/>
</dbReference>
<evidence type="ECO:0000259" key="7">
    <source>
        <dbReference type="PROSITE" id="PS51935"/>
    </source>
</evidence>
<organism evidence="8 9">
    <name type="scientific">Cohnella abietis</name>
    <dbReference type="NCBI Taxonomy" id="2507935"/>
    <lineage>
        <taxon>Bacteria</taxon>
        <taxon>Bacillati</taxon>
        <taxon>Bacillota</taxon>
        <taxon>Bacilli</taxon>
        <taxon>Bacillales</taxon>
        <taxon>Paenibacillaceae</taxon>
        <taxon>Cohnella</taxon>
    </lineage>
</organism>
<keyword evidence="4" id="KW-0788">Thiol protease</keyword>
<dbReference type="GO" id="GO:0006508">
    <property type="term" value="P:proteolysis"/>
    <property type="evidence" value="ECO:0007669"/>
    <property type="project" value="UniProtKB-KW"/>
</dbReference>